<dbReference type="InterPro" id="IPR000719">
    <property type="entry name" value="Prot_kinase_dom"/>
</dbReference>
<keyword evidence="4" id="KW-0418">Kinase</keyword>
<feature type="domain" description="Protein kinase" evidence="7">
    <location>
        <begin position="39"/>
        <end position="330"/>
    </location>
</feature>
<feature type="compositionally biased region" description="Low complexity" evidence="6">
    <location>
        <begin position="530"/>
        <end position="539"/>
    </location>
</feature>
<dbReference type="SMART" id="SM00220">
    <property type="entry name" value="S_TKc"/>
    <property type="match status" value="1"/>
</dbReference>
<dbReference type="PROSITE" id="PS50011">
    <property type="entry name" value="PROTEIN_KINASE_DOM"/>
    <property type="match status" value="1"/>
</dbReference>
<dbReference type="InterPro" id="IPR008271">
    <property type="entry name" value="Ser/Thr_kinase_AS"/>
</dbReference>
<evidence type="ECO:0000256" key="3">
    <source>
        <dbReference type="ARBA" id="ARBA00022741"/>
    </source>
</evidence>
<keyword evidence="2" id="KW-0808">Transferase</keyword>
<sequence>MTFLQSSMEIIVSITGRQIILYLLEEIILDIFNLHMDKYSLIKNLGSGTFATAIMAKNKETSEIVTVKMLTKKYDTWDECLQLREIKLLQKYGHTNIRRLKEVIRANNKLYMIFEYMDGTIYDMILKQRANGMSEELVKSIIAQVLQGLEFLHGHGVFHRDLKPENILFSYDEKQSSQRVPIVKLADFGLAKEVGSQKLGQHTDYVSTRWYRAPELLLQFTNYDQKIDIFALGCIAVELILGYPLAAGFNEADQVQKLCKVIGNPEDSWIEGSAKASMLNMQFQSDILPIGIQSLLPKTSQPLIDLIQRMLRWDPKNRISAKECLLHPAIKDAIRPAAKQLQPPLIENGAVGNRTLRRDDSAQKNVLAQAARLSMGASGTSTIDYSSGNVTPLKLQAHYQPQLMRQTQQQSEHTPQHIYRNSLRENGMSQPQFNRKHSQIVDRSQYPSQSYEFQSYADSSIQPQNRHAKQKSVFMDSYNHMLSFTTPKKPQQQPDYRGDYQQYQGGPPPSFQYNDQGMFSQISAQAQQQLPMLQNQASQSYAPSGTKNSYYGNGQQYYGKYGSQPYSF</sequence>
<dbReference type="Gene3D" id="1.10.510.10">
    <property type="entry name" value="Transferase(Phosphotransferase) domain 1"/>
    <property type="match status" value="1"/>
</dbReference>
<feature type="compositionally biased region" description="Polar residues" evidence="6">
    <location>
        <begin position="485"/>
        <end position="494"/>
    </location>
</feature>
<protein>
    <recommendedName>
        <fullName evidence="7">Protein kinase domain-containing protein</fullName>
    </recommendedName>
</protein>
<dbReference type="FunFam" id="1.10.510.10:FF:000624">
    <property type="entry name" value="Mitogen-activated protein kinase"/>
    <property type="match status" value="1"/>
</dbReference>
<dbReference type="Pfam" id="PF00069">
    <property type="entry name" value="Pkinase"/>
    <property type="match status" value="1"/>
</dbReference>
<comment type="caution">
    <text evidence="8">The sequence shown here is derived from an EMBL/GenBank/DDBJ whole genome shotgun (WGS) entry which is preliminary data.</text>
</comment>
<evidence type="ECO:0000313" key="8">
    <source>
        <dbReference type="EMBL" id="TNV74111.1"/>
    </source>
</evidence>
<dbReference type="PROSITE" id="PS00108">
    <property type="entry name" value="PROTEIN_KINASE_ST"/>
    <property type="match status" value="1"/>
</dbReference>
<dbReference type="OrthoDB" id="2158884at2759"/>
<dbReference type="PANTHER" id="PTHR24055">
    <property type="entry name" value="MITOGEN-ACTIVATED PROTEIN KINASE"/>
    <property type="match status" value="1"/>
</dbReference>
<evidence type="ECO:0000256" key="1">
    <source>
        <dbReference type="ARBA" id="ARBA00022527"/>
    </source>
</evidence>
<evidence type="ECO:0000256" key="4">
    <source>
        <dbReference type="ARBA" id="ARBA00022777"/>
    </source>
</evidence>
<dbReference type="AlphaFoldDB" id="A0A8J8NGD4"/>
<organism evidence="8 9">
    <name type="scientific">Halteria grandinella</name>
    <dbReference type="NCBI Taxonomy" id="5974"/>
    <lineage>
        <taxon>Eukaryota</taxon>
        <taxon>Sar</taxon>
        <taxon>Alveolata</taxon>
        <taxon>Ciliophora</taxon>
        <taxon>Intramacronucleata</taxon>
        <taxon>Spirotrichea</taxon>
        <taxon>Stichotrichia</taxon>
        <taxon>Sporadotrichida</taxon>
        <taxon>Halteriidae</taxon>
        <taxon>Halteria</taxon>
    </lineage>
</organism>
<evidence type="ECO:0000256" key="2">
    <source>
        <dbReference type="ARBA" id="ARBA00022679"/>
    </source>
</evidence>
<name>A0A8J8NGD4_HALGN</name>
<evidence type="ECO:0000256" key="5">
    <source>
        <dbReference type="ARBA" id="ARBA00022840"/>
    </source>
</evidence>
<proteinExistence type="predicted"/>
<keyword evidence="1" id="KW-0723">Serine/threonine-protein kinase</keyword>
<evidence type="ECO:0000313" key="9">
    <source>
        <dbReference type="Proteomes" id="UP000785679"/>
    </source>
</evidence>
<dbReference type="Proteomes" id="UP000785679">
    <property type="component" value="Unassembled WGS sequence"/>
</dbReference>
<keyword evidence="9" id="KW-1185">Reference proteome</keyword>
<dbReference type="InterPro" id="IPR050117">
    <property type="entry name" value="MAPK"/>
</dbReference>
<gene>
    <name evidence="8" type="ORF">FGO68_gene7485</name>
</gene>
<dbReference type="InterPro" id="IPR011009">
    <property type="entry name" value="Kinase-like_dom_sf"/>
</dbReference>
<dbReference type="SUPFAM" id="SSF56112">
    <property type="entry name" value="Protein kinase-like (PK-like)"/>
    <property type="match status" value="1"/>
</dbReference>
<dbReference type="GO" id="GO:0004674">
    <property type="term" value="F:protein serine/threonine kinase activity"/>
    <property type="evidence" value="ECO:0007669"/>
    <property type="project" value="UniProtKB-KW"/>
</dbReference>
<feature type="region of interest" description="Disordered" evidence="6">
    <location>
        <begin position="485"/>
        <end position="515"/>
    </location>
</feature>
<keyword evidence="3" id="KW-0547">Nucleotide-binding</keyword>
<dbReference type="EMBL" id="RRYP01017451">
    <property type="protein sequence ID" value="TNV74111.1"/>
    <property type="molecule type" value="Genomic_DNA"/>
</dbReference>
<reference evidence="8" key="1">
    <citation type="submission" date="2019-06" db="EMBL/GenBank/DDBJ databases">
        <authorList>
            <person name="Zheng W."/>
        </authorList>
    </citation>
    <scope>NUCLEOTIDE SEQUENCE</scope>
    <source>
        <strain evidence="8">QDHG01</strain>
    </source>
</reference>
<dbReference type="Gene3D" id="3.30.200.20">
    <property type="entry name" value="Phosphorylase Kinase, domain 1"/>
    <property type="match status" value="1"/>
</dbReference>
<dbReference type="GO" id="GO:0005524">
    <property type="term" value="F:ATP binding"/>
    <property type="evidence" value="ECO:0007669"/>
    <property type="project" value="UniProtKB-KW"/>
</dbReference>
<accession>A0A8J8NGD4</accession>
<evidence type="ECO:0000259" key="7">
    <source>
        <dbReference type="PROSITE" id="PS50011"/>
    </source>
</evidence>
<keyword evidence="5" id="KW-0067">ATP-binding</keyword>
<feature type="region of interest" description="Disordered" evidence="6">
    <location>
        <begin position="530"/>
        <end position="554"/>
    </location>
</feature>
<evidence type="ECO:0000256" key="6">
    <source>
        <dbReference type="SAM" id="MobiDB-lite"/>
    </source>
</evidence>